<dbReference type="PANTHER" id="PTHR35790:SF4">
    <property type="entry name" value="HTH-TYPE TRANSCRIPTIONAL REGULATOR PCHR"/>
    <property type="match status" value="1"/>
</dbReference>
<dbReference type="GO" id="GO:0003677">
    <property type="term" value="F:DNA binding"/>
    <property type="evidence" value="ECO:0007669"/>
    <property type="project" value="UniProtKB-KW"/>
</dbReference>
<sequence length="178" mass="19848">MPPKKKSPPRTPSTGGDPWTDIDEQGTGLSVDDFITTLVVRTGNSLRRVVTLPYSDQFGLTMAEWRMLSVVAEAQCLPFSELVTRSETDKSLVSRAMRLLETRGLVILEPVAGSPRRGLTCRLSADGQALYNRAMPVAQRAQAAMIRVLDNEERQVLYRTLHKLRRACHDEEGPPDQD</sequence>
<accession>A0A4Q7NJV5</accession>
<keyword evidence="1" id="KW-0805">Transcription regulation</keyword>
<dbReference type="InterPro" id="IPR036390">
    <property type="entry name" value="WH_DNA-bd_sf"/>
</dbReference>
<name>A0A4Q7NJV5_9BURK</name>
<dbReference type="Gene3D" id="1.10.10.10">
    <property type="entry name" value="Winged helix-like DNA-binding domain superfamily/Winged helix DNA-binding domain"/>
    <property type="match status" value="1"/>
</dbReference>
<feature type="region of interest" description="Disordered" evidence="4">
    <location>
        <begin position="1"/>
        <end position="23"/>
    </location>
</feature>
<keyword evidence="7" id="KW-1185">Reference proteome</keyword>
<reference evidence="6 7" key="1">
    <citation type="submission" date="2019-02" db="EMBL/GenBank/DDBJ databases">
        <title>Genomic Encyclopedia of Type Strains, Phase IV (KMG-IV): sequencing the most valuable type-strain genomes for metagenomic binning, comparative biology and taxonomic classification.</title>
        <authorList>
            <person name="Goeker M."/>
        </authorList>
    </citation>
    <scope>NUCLEOTIDE SEQUENCE [LARGE SCALE GENOMIC DNA]</scope>
    <source>
        <strain evidence="6 7">K24</strain>
    </source>
</reference>
<dbReference type="SMART" id="SM00347">
    <property type="entry name" value="HTH_MARR"/>
    <property type="match status" value="1"/>
</dbReference>
<dbReference type="PANTHER" id="PTHR35790">
    <property type="entry name" value="HTH-TYPE TRANSCRIPTIONAL REGULATOR PCHR"/>
    <property type="match status" value="1"/>
</dbReference>
<keyword evidence="3" id="KW-0804">Transcription</keyword>
<organism evidence="6 7">
    <name type="scientific">Pigmentiphaga kullae</name>
    <dbReference type="NCBI Taxonomy" id="151784"/>
    <lineage>
        <taxon>Bacteria</taxon>
        <taxon>Pseudomonadati</taxon>
        <taxon>Pseudomonadota</taxon>
        <taxon>Betaproteobacteria</taxon>
        <taxon>Burkholderiales</taxon>
        <taxon>Alcaligenaceae</taxon>
        <taxon>Pigmentiphaga</taxon>
    </lineage>
</organism>
<feature type="domain" description="HTH marR-type" evidence="5">
    <location>
        <begin position="32"/>
        <end position="166"/>
    </location>
</feature>
<evidence type="ECO:0000256" key="1">
    <source>
        <dbReference type="ARBA" id="ARBA00023015"/>
    </source>
</evidence>
<dbReference type="GO" id="GO:0003700">
    <property type="term" value="F:DNA-binding transcription factor activity"/>
    <property type="evidence" value="ECO:0007669"/>
    <property type="project" value="InterPro"/>
</dbReference>
<comment type="caution">
    <text evidence="6">The sequence shown here is derived from an EMBL/GenBank/DDBJ whole genome shotgun (WGS) entry which is preliminary data.</text>
</comment>
<keyword evidence="2 6" id="KW-0238">DNA-binding</keyword>
<evidence type="ECO:0000256" key="4">
    <source>
        <dbReference type="SAM" id="MobiDB-lite"/>
    </source>
</evidence>
<evidence type="ECO:0000313" key="7">
    <source>
        <dbReference type="Proteomes" id="UP000292445"/>
    </source>
</evidence>
<dbReference type="PROSITE" id="PS50995">
    <property type="entry name" value="HTH_MARR_2"/>
    <property type="match status" value="1"/>
</dbReference>
<dbReference type="AlphaFoldDB" id="A0A4Q7NJV5"/>
<dbReference type="SUPFAM" id="SSF46785">
    <property type="entry name" value="Winged helix' DNA-binding domain"/>
    <property type="match status" value="1"/>
</dbReference>
<dbReference type="Proteomes" id="UP000292445">
    <property type="component" value="Unassembled WGS sequence"/>
</dbReference>
<evidence type="ECO:0000256" key="3">
    <source>
        <dbReference type="ARBA" id="ARBA00023163"/>
    </source>
</evidence>
<evidence type="ECO:0000313" key="6">
    <source>
        <dbReference type="EMBL" id="RZS85253.1"/>
    </source>
</evidence>
<dbReference type="Pfam" id="PF12802">
    <property type="entry name" value="MarR_2"/>
    <property type="match status" value="1"/>
</dbReference>
<gene>
    <name evidence="6" type="ORF">EV675_1276</name>
</gene>
<dbReference type="InterPro" id="IPR052067">
    <property type="entry name" value="Metal_resp_HTH_trans_reg"/>
</dbReference>
<proteinExistence type="predicted"/>
<protein>
    <submittedName>
        <fullName evidence="6">DNA-binding MarR family transcriptional regulator</fullName>
    </submittedName>
</protein>
<evidence type="ECO:0000259" key="5">
    <source>
        <dbReference type="PROSITE" id="PS50995"/>
    </source>
</evidence>
<evidence type="ECO:0000256" key="2">
    <source>
        <dbReference type="ARBA" id="ARBA00023125"/>
    </source>
</evidence>
<dbReference type="InterPro" id="IPR000835">
    <property type="entry name" value="HTH_MarR-typ"/>
</dbReference>
<dbReference type="RefSeq" id="WP_087838830.1">
    <property type="nucleotide sequence ID" value="NZ_SGXC01000001.1"/>
</dbReference>
<dbReference type="InterPro" id="IPR036388">
    <property type="entry name" value="WH-like_DNA-bd_sf"/>
</dbReference>
<dbReference type="OrthoDB" id="8906692at2"/>
<dbReference type="EMBL" id="SGXC01000001">
    <property type="protein sequence ID" value="RZS85253.1"/>
    <property type="molecule type" value="Genomic_DNA"/>
</dbReference>